<sequence>MESLLSLAFDNLSSFDGGKIKKGLKQVEGLLAQICLSRPSSPRKQGAQPARDREQPSGKPLADLSGDPAFREFFKLQEGFEWNIAQRLLTTLDWLVVRGGDGHYDLLIVNALDLIQGVLLLHPPSKTLFSRSIHMNLLLDLLEPINCPAIQSATIITLVVALVGKPQNARVFEQLDGLLTITSLFKSRETGREVKFRLTEFLYFYLTPETASPAPPPRADGGRPMHHQRSPSKVARVLGGAGGPGGKADGRETASSNGSNNNNNNNNNNSSSRPGSEGPGGGSANTLSVAEKKQFVDRYLPGVVDELLKDLDTYKPFGGVLG</sequence>
<feature type="region of interest" description="Disordered" evidence="1">
    <location>
        <begin position="212"/>
        <end position="286"/>
    </location>
</feature>
<gene>
    <name evidence="2" type="ORF">BT67DRAFT_458198</name>
</gene>
<feature type="region of interest" description="Disordered" evidence="1">
    <location>
        <begin position="39"/>
        <end position="65"/>
    </location>
</feature>
<keyword evidence="3" id="KW-1185">Reference proteome</keyword>
<comment type="caution">
    <text evidence="2">The sequence shown here is derived from an EMBL/GenBank/DDBJ whole genome shotgun (WGS) entry which is preliminary data.</text>
</comment>
<dbReference type="InterPro" id="IPR012535">
    <property type="entry name" value="Cell_div_Cdc14"/>
</dbReference>
<reference evidence="2" key="1">
    <citation type="journal article" date="2023" name="Mol. Phylogenet. Evol.">
        <title>Genome-scale phylogeny and comparative genomics of the fungal order Sordariales.</title>
        <authorList>
            <person name="Hensen N."/>
            <person name="Bonometti L."/>
            <person name="Westerberg I."/>
            <person name="Brannstrom I.O."/>
            <person name="Guillou S."/>
            <person name="Cros-Aarteil S."/>
            <person name="Calhoun S."/>
            <person name="Haridas S."/>
            <person name="Kuo A."/>
            <person name="Mondo S."/>
            <person name="Pangilinan J."/>
            <person name="Riley R."/>
            <person name="LaButti K."/>
            <person name="Andreopoulos B."/>
            <person name="Lipzen A."/>
            <person name="Chen C."/>
            <person name="Yan M."/>
            <person name="Daum C."/>
            <person name="Ng V."/>
            <person name="Clum A."/>
            <person name="Steindorff A."/>
            <person name="Ohm R.A."/>
            <person name="Martin F."/>
            <person name="Silar P."/>
            <person name="Natvig D.O."/>
            <person name="Lalanne C."/>
            <person name="Gautier V."/>
            <person name="Ament-Velasquez S.L."/>
            <person name="Kruys A."/>
            <person name="Hutchinson M.I."/>
            <person name="Powell A.J."/>
            <person name="Barry K."/>
            <person name="Miller A.N."/>
            <person name="Grigoriev I.V."/>
            <person name="Debuchy R."/>
            <person name="Gladieux P."/>
            <person name="Hiltunen Thoren M."/>
            <person name="Johannesson H."/>
        </authorList>
    </citation>
    <scope>NUCLEOTIDE SEQUENCE</scope>
    <source>
        <strain evidence="2">CBS 123565</strain>
    </source>
</reference>
<organism evidence="2 3">
    <name type="scientific">Trichocladium antarcticum</name>
    <dbReference type="NCBI Taxonomy" id="1450529"/>
    <lineage>
        <taxon>Eukaryota</taxon>
        <taxon>Fungi</taxon>
        <taxon>Dikarya</taxon>
        <taxon>Ascomycota</taxon>
        <taxon>Pezizomycotina</taxon>
        <taxon>Sordariomycetes</taxon>
        <taxon>Sordariomycetidae</taxon>
        <taxon>Sordariales</taxon>
        <taxon>Chaetomiaceae</taxon>
        <taxon>Trichocladium</taxon>
    </lineage>
</organism>
<name>A0AAN6UEI2_9PEZI</name>
<evidence type="ECO:0000313" key="3">
    <source>
        <dbReference type="Proteomes" id="UP001304895"/>
    </source>
</evidence>
<dbReference type="PANTHER" id="PTHR34065:SF1">
    <property type="entry name" value="CELL DIVISION CONTROL PROTEIN 14"/>
    <property type="match status" value="1"/>
</dbReference>
<dbReference type="PANTHER" id="PTHR34065">
    <property type="entry name" value="CELL DIVISION CONTROL PROTEIN 14"/>
    <property type="match status" value="1"/>
</dbReference>
<protein>
    <submittedName>
        <fullName evidence="2">Cell division control 14, SIN component</fullName>
    </submittedName>
</protein>
<accession>A0AAN6UEI2</accession>
<reference evidence="2" key="2">
    <citation type="submission" date="2023-05" db="EMBL/GenBank/DDBJ databases">
        <authorList>
            <consortium name="Lawrence Berkeley National Laboratory"/>
            <person name="Steindorff A."/>
            <person name="Hensen N."/>
            <person name="Bonometti L."/>
            <person name="Westerberg I."/>
            <person name="Brannstrom I.O."/>
            <person name="Guillou S."/>
            <person name="Cros-Aarteil S."/>
            <person name="Calhoun S."/>
            <person name="Haridas S."/>
            <person name="Kuo A."/>
            <person name="Mondo S."/>
            <person name="Pangilinan J."/>
            <person name="Riley R."/>
            <person name="Labutti K."/>
            <person name="Andreopoulos B."/>
            <person name="Lipzen A."/>
            <person name="Chen C."/>
            <person name="Yanf M."/>
            <person name="Daum C."/>
            <person name="Ng V."/>
            <person name="Clum A."/>
            <person name="Ohm R."/>
            <person name="Martin F."/>
            <person name="Silar P."/>
            <person name="Natvig D."/>
            <person name="Lalanne C."/>
            <person name="Gautier V."/>
            <person name="Ament-Velasquez S.L."/>
            <person name="Kruys A."/>
            <person name="Hutchinson M.I."/>
            <person name="Powell A.J."/>
            <person name="Barry K."/>
            <person name="Miller A.N."/>
            <person name="Grigoriev I.V."/>
            <person name="Debuchy R."/>
            <person name="Gladieux P."/>
            <person name="Thoren M.H."/>
            <person name="Johannesson H."/>
        </authorList>
    </citation>
    <scope>NUCLEOTIDE SEQUENCE</scope>
    <source>
        <strain evidence="2">CBS 123565</strain>
    </source>
</reference>
<dbReference type="EMBL" id="MU853427">
    <property type="protein sequence ID" value="KAK4131141.1"/>
    <property type="molecule type" value="Genomic_DNA"/>
</dbReference>
<dbReference type="Proteomes" id="UP001304895">
    <property type="component" value="Unassembled WGS sequence"/>
</dbReference>
<keyword evidence="2" id="KW-0131">Cell cycle</keyword>
<evidence type="ECO:0000313" key="2">
    <source>
        <dbReference type="EMBL" id="KAK4131141.1"/>
    </source>
</evidence>
<keyword evidence="2" id="KW-0132">Cell division</keyword>
<dbReference type="GO" id="GO:0051301">
    <property type="term" value="P:cell division"/>
    <property type="evidence" value="ECO:0007669"/>
    <property type="project" value="UniProtKB-KW"/>
</dbReference>
<evidence type="ECO:0000256" key="1">
    <source>
        <dbReference type="SAM" id="MobiDB-lite"/>
    </source>
</evidence>
<proteinExistence type="predicted"/>
<feature type="compositionally biased region" description="Low complexity" evidence="1">
    <location>
        <begin position="255"/>
        <end position="276"/>
    </location>
</feature>
<dbReference type="AlphaFoldDB" id="A0AAN6UEI2"/>
<dbReference type="Pfam" id="PF08045">
    <property type="entry name" value="CDC14"/>
    <property type="match status" value="1"/>
</dbReference>